<dbReference type="InterPro" id="IPR051686">
    <property type="entry name" value="Lipoprotein_DolP"/>
</dbReference>
<dbReference type="EMBL" id="JACSQJ010000008">
    <property type="protein sequence ID" value="MBD7988829.1"/>
    <property type="molecule type" value="Genomic_DNA"/>
</dbReference>
<gene>
    <name evidence="3" type="ORF">H9645_12395</name>
</gene>
<dbReference type="InterPro" id="IPR014004">
    <property type="entry name" value="Transpt-assoc_nodulatn_dom_bac"/>
</dbReference>
<feature type="signal peptide" evidence="1">
    <location>
        <begin position="1"/>
        <end position="28"/>
    </location>
</feature>
<organism evidence="3 4">
    <name type="scientific">Luteimonas colneyensis</name>
    <dbReference type="NCBI Taxonomy" id="2762230"/>
    <lineage>
        <taxon>Bacteria</taxon>
        <taxon>Pseudomonadati</taxon>
        <taxon>Pseudomonadota</taxon>
        <taxon>Gammaproteobacteria</taxon>
        <taxon>Lysobacterales</taxon>
        <taxon>Lysobacteraceae</taxon>
        <taxon>Luteimonas</taxon>
    </lineage>
</organism>
<dbReference type="PANTHER" id="PTHR34606:SF15">
    <property type="entry name" value="BON DOMAIN-CONTAINING PROTEIN"/>
    <property type="match status" value="1"/>
</dbReference>
<feature type="domain" description="BON" evidence="2">
    <location>
        <begin position="47"/>
        <end position="116"/>
    </location>
</feature>
<dbReference type="SMART" id="SM00749">
    <property type="entry name" value="BON"/>
    <property type="match status" value="1"/>
</dbReference>
<proteinExistence type="predicted"/>
<dbReference type="Pfam" id="PF04972">
    <property type="entry name" value="BON"/>
    <property type="match status" value="1"/>
</dbReference>
<evidence type="ECO:0000313" key="3">
    <source>
        <dbReference type="EMBL" id="MBD7988829.1"/>
    </source>
</evidence>
<evidence type="ECO:0000313" key="4">
    <source>
        <dbReference type="Proteomes" id="UP000647183"/>
    </source>
</evidence>
<name>A0ABR8UMK7_9GAMM</name>
<evidence type="ECO:0000256" key="1">
    <source>
        <dbReference type="SAM" id="SignalP"/>
    </source>
</evidence>
<dbReference type="PROSITE" id="PS50914">
    <property type="entry name" value="BON"/>
    <property type="match status" value="1"/>
</dbReference>
<accession>A0ABR8UMK7</accession>
<protein>
    <submittedName>
        <fullName evidence="3">BON domain-containing protein</fullName>
    </submittedName>
</protein>
<dbReference type="Gene3D" id="3.30.1340.30">
    <property type="match status" value="1"/>
</dbReference>
<comment type="caution">
    <text evidence="3">The sequence shown here is derived from an EMBL/GenBank/DDBJ whole genome shotgun (WGS) entry which is preliminary data.</text>
</comment>
<reference evidence="3 4" key="1">
    <citation type="submission" date="2020-08" db="EMBL/GenBank/DDBJ databases">
        <title>A Genomic Blueprint of the Chicken Gut Microbiome.</title>
        <authorList>
            <person name="Gilroy R."/>
            <person name="Ravi A."/>
            <person name="Getino M."/>
            <person name="Pursley I."/>
            <person name="Horton D.L."/>
            <person name="Alikhan N.-F."/>
            <person name="Baker D."/>
            <person name="Gharbi K."/>
            <person name="Hall N."/>
            <person name="Watson M."/>
            <person name="Adriaenssens E.M."/>
            <person name="Foster-Nyarko E."/>
            <person name="Jarju S."/>
            <person name="Secka A."/>
            <person name="Antonio M."/>
            <person name="Oren A."/>
            <person name="Chaudhuri R."/>
            <person name="La Ragione R.M."/>
            <person name="Hildebrand F."/>
            <person name="Pallen M.J."/>
        </authorList>
    </citation>
    <scope>NUCLEOTIDE SEQUENCE [LARGE SCALE GENOMIC DNA]</scope>
    <source>
        <strain evidence="3 4">Sa2BVA3</strain>
    </source>
</reference>
<evidence type="ECO:0000259" key="2">
    <source>
        <dbReference type="PROSITE" id="PS50914"/>
    </source>
</evidence>
<feature type="chain" id="PRO_5045165022" evidence="1">
    <location>
        <begin position="29"/>
        <end position="118"/>
    </location>
</feature>
<keyword evidence="1" id="KW-0732">Signal</keyword>
<dbReference type="Proteomes" id="UP000647183">
    <property type="component" value="Unassembled WGS sequence"/>
</dbReference>
<keyword evidence="4" id="KW-1185">Reference proteome</keyword>
<sequence>MTRTKRIQNGTLMATALSLLLAGGHAIANDDPKTHADHAGDSDQPVDDTWITTKVKASLLADEDVAGLEIDVETVNGVVTLRGDVASQMQVDEAKRIAADIKGVTDVDASGLSVDATE</sequence>
<dbReference type="RefSeq" id="WP_191730000.1">
    <property type="nucleotide sequence ID" value="NZ_JACSQJ010000008.1"/>
</dbReference>
<dbReference type="PANTHER" id="PTHR34606">
    <property type="entry name" value="BON DOMAIN-CONTAINING PROTEIN"/>
    <property type="match status" value="1"/>
</dbReference>
<dbReference type="InterPro" id="IPR007055">
    <property type="entry name" value="BON_dom"/>
</dbReference>